<comment type="caution">
    <text evidence="2">The sequence shown here is derived from an EMBL/GenBank/DDBJ whole genome shotgun (WGS) entry which is preliminary data.</text>
</comment>
<protein>
    <submittedName>
        <fullName evidence="2">Uncharacterized protein</fullName>
    </submittedName>
</protein>
<organism evidence="2 3">
    <name type="scientific">Argiope bruennichi</name>
    <name type="common">Wasp spider</name>
    <name type="synonym">Aranea bruennichi</name>
    <dbReference type="NCBI Taxonomy" id="94029"/>
    <lineage>
        <taxon>Eukaryota</taxon>
        <taxon>Metazoa</taxon>
        <taxon>Ecdysozoa</taxon>
        <taxon>Arthropoda</taxon>
        <taxon>Chelicerata</taxon>
        <taxon>Arachnida</taxon>
        <taxon>Araneae</taxon>
        <taxon>Araneomorphae</taxon>
        <taxon>Entelegynae</taxon>
        <taxon>Araneoidea</taxon>
        <taxon>Araneidae</taxon>
        <taxon>Argiope</taxon>
    </lineage>
</organism>
<evidence type="ECO:0000313" key="2">
    <source>
        <dbReference type="EMBL" id="KAF8782902.1"/>
    </source>
</evidence>
<sequence>MFQQTHVRQSHLVLARLGLGGCIAHTCWWMSPHVEQLPTSRRPQSYTHPSSSSHGLEDTCYGPLGFPYWLVSCYTARVKHLTMSSPTKRTYPQRDRTPLRASVFSAPL</sequence>
<proteinExistence type="predicted"/>
<reference evidence="2" key="2">
    <citation type="submission" date="2020-06" db="EMBL/GenBank/DDBJ databases">
        <authorList>
            <person name="Sheffer M."/>
        </authorList>
    </citation>
    <scope>NUCLEOTIDE SEQUENCE</scope>
</reference>
<dbReference type="AlphaFoldDB" id="A0A8T0F2Z5"/>
<evidence type="ECO:0000256" key="1">
    <source>
        <dbReference type="SAM" id="MobiDB-lite"/>
    </source>
</evidence>
<reference evidence="2" key="1">
    <citation type="journal article" date="2020" name="bioRxiv">
        <title>Chromosome-level reference genome of the European wasp spider Argiope bruennichi: a resource for studies on range expansion and evolutionary adaptation.</title>
        <authorList>
            <person name="Sheffer M.M."/>
            <person name="Hoppe A."/>
            <person name="Krehenwinkel H."/>
            <person name="Uhl G."/>
            <person name="Kuss A.W."/>
            <person name="Jensen L."/>
            <person name="Jensen C."/>
            <person name="Gillespie R.G."/>
            <person name="Hoff K.J."/>
            <person name="Prost S."/>
        </authorList>
    </citation>
    <scope>NUCLEOTIDE SEQUENCE</scope>
</reference>
<gene>
    <name evidence="2" type="ORF">HNY73_013135</name>
</gene>
<dbReference type="EMBL" id="JABXBU010001863">
    <property type="protein sequence ID" value="KAF8782902.1"/>
    <property type="molecule type" value="Genomic_DNA"/>
</dbReference>
<evidence type="ECO:0000313" key="3">
    <source>
        <dbReference type="Proteomes" id="UP000807504"/>
    </source>
</evidence>
<name>A0A8T0F2Z5_ARGBR</name>
<accession>A0A8T0F2Z5</accession>
<feature type="region of interest" description="Disordered" evidence="1">
    <location>
        <begin position="85"/>
        <end position="108"/>
    </location>
</feature>
<keyword evidence="3" id="KW-1185">Reference proteome</keyword>
<dbReference type="Proteomes" id="UP000807504">
    <property type="component" value="Unassembled WGS sequence"/>
</dbReference>